<dbReference type="Gene3D" id="3.40.395.10">
    <property type="entry name" value="Adenoviral Proteinase, Chain A"/>
    <property type="match status" value="1"/>
</dbReference>
<comment type="caution">
    <text evidence="1">The sequence shown here is derived from an EMBL/GenBank/DDBJ whole genome shotgun (WGS) entry which is preliminary data.</text>
</comment>
<protein>
    <recommendedName>
        <fullName evidence="3">Ubiquitin-like protease family profile domain-containing protein</fullName>
    </recommendedName>
</protein>
<proteinExistence type="predicted"/>
<dbReference type="Proteomes" id="UP000326396">
    <property type="component" value="Linkage Group LG19"/>
</dbReference>
<dbReference type="AlphaFoldDB" id="A0A5N6NIG7"/>
<organism evidence="1 2">
    <name type="scientific">Mikania micrantha</name>
    <name type="common">bitter vine</name>
    <dbReference type="NCBI Taxonomy" id="192012"/>
    <lineage>
        <taxon>Eukaryota</taxon>
        <taxon>Viridiplantae</taxon>
        <taxon>Streptophyta</taxon>
        <taxon>Embryophyta</taxon>
        <taxon>Tracheophyta</taxon>
        <taxon>Spermatophyta</taxon>
        <taxon>Magnoliopsida</taxon>
        <taxon>eudicotyledons</taxon>
        <taxon>Gunneridae</taxon>
        <taxon>Pentapetalae</taxon>
        <taxon>asterids</taxon>
        <taxon>campanulids</taxon>
        <taxon>Asterales</taxon>
        <taxon>Asteraceae</taxon>
        <taxon>Asteroideae</taxon>
        <taxon>Heliantheae alliance</taxon>
        <taxon>Eupatorieae</taxon>
        <taxon>Mikania</taxon>
    </lineage>
</organism>
<evidence type="ECO:0000313" key="2">
    <source>
        <dbReference type="Proteomes" id="UP000326396"/>
    </source>
</evidence>
<reference evidence="1 2" key="1">
    <citation type="submission" date="2019-05" db="EMBL/GenBank/DDBJ databases">
        <title>Mikania micrantha, genome provides insights into the molecular mechanism of rapid growth.</title>
        <authorList>
            <person name="Liu B."/>
        </authorList>
    </citation>
    <scope>NUCLEOTIDE SEQUENCE [LARGE SCALE GENOMIC DNA]</scope>
    <source>
        <strain evidence="1">NLD-2019</strain>
        <tissue evidence="1">Leaf</tissue>
    </source>
</reference>
<evidence type="ECO:0008006" key="3">
    <source>
        <dbReference type="Google" id="ProtNLM"/>
    </source>
</evidence>
<dbReference type="InterPro" id="IPR038765">
    <property type="entry name" value="Papain-like_cys_pep_sf"/>
</dbReference>
<gene>
    <name evidence="1" type="ORF">E3N88_20363</name>
</gene>
<name>A0A5N6NIG7_9ASTR</name>
<accession>A0A5N6NIG7</accession>
<sequence length="281" mass="33243">MTEISPTFLGELIQAVENVESEHNKDVKEFLSSNEADCQQTNKKNNEQKETDDEILFIKAEKPKNQVDRQKRIIKLSDALRSPYKQRIVQLNVKRVKIEERISEWIFSATGEVWEIFFDTSINNKFAKISFESFYPKQYIHIGVMSCWSNVLNHEKQFKSKDLISRLFCPCNMLGENNFKARMRLNELLINLETNIKLTLLSSIYKSVEDVDILVVPILQDSHYYLICFNFRNETIDVIDNMKGKMKLKQKYRVTRMTQVMLNYLENHLPSLHKMELFQQK</sequence>
<evidence type="ECO:0000313" key="1">
    <source>
        <dbReference type="EMBL" id="KAD4888290.1"/>
    </source>
</evidence>
<keyword evidence="2" id="KW-1185">Reference proteome</keyword>
<dbReference type="SUPFAM" id="SSF54001">
    <property type="entry name" value="Cysteine proteinases"/>
    <property type="match status" value="1"/>
</dbReference>
<dbReference type="EMBL" id="SZYD01000011">
    <property type="protein sequence ID" value="KAD4888290.1"/>
    <property type="molecule type" value="Genomic_DNA"/>
</dbReference>